<keyword evidence="3 9" id="KW-0813">Transport</keyword>
<keyword evidence="12" id="KW-1185">Reference proteome</keyword>
<dbReference type="VEuPathDB" id="FungiDB:MELLADRAFT_118235"/>
<keyword evidence="7 8" id="KW-0472">Membrane</keyword>
<dbReference type="GO" id="GO:0016020">
    <property type="term" value="C:membrane"/>
    <property type="evidence" value="ECO:0007669"/>
    <property type="project" value="UniProtKB-SubCell"/>
</dbReference>
<accession>F4S6M4</accession>
<dbReference type="eggNOG" id="ENOG502QSA3">
    <property type="taxonomic scope" value="Eukaryota"/>
</dbReference>
<evidence type="ECO:0000256" key="6">
    <source>
        <dbReference type="ARBA" id="ARBA00022989"/>
    </source>
</evidence>
<dbReference type="OrthoDB" id="77989at2759"/>
<dbReference type="InParanoid" id="F4S6M4"/>
<evidence type="ECO:0000256" key="3">
    <source>
        <dbReference type="ARBA" id="ARBA00022448"/>
    </source>
</evidence>
<dbReference type="InterPro" id="IPR023395">
    <property type="entry name" value="MCP_dom_sf"/>
</dbReference>
<dbReference type="EMBL" id="GL883155">
    <property type="protein sequence ID" value="EGF99716.1"/>
    <property type="molecule type" value="Genomic_DNA"/>
</dbReference>
<name>F4S6M4_MELLP</name>
<dbReference type="Gene3D" id="1.50.40.10">
    <property type="entry name" value="Mitochondrial carrier domain"/>
    <property type="match status" value="1"/>
</dbReference>
<dbReference type="GeneID" id="18926186"/>
<evidence type="ECO:0000313" key="12">
    <source>
        <dbReference type="Proteomes" id="UP000001072"/>
    </source>
</evidence>
<evidence type="ECO:0000256" key="10">
    <source>
        <dbReference type="SAM" id="MobiDB-lite"/>
    </source>
</evidence>
<evidence type="ECO:0000256" key="2">
    <source>
        <dbReference type="ARBA" id="ARBA00006375"/>
    </source>
</evidence>
<reference evidence="12" key="1">
    <citation type="journal article" date="2011" name="Proc. Natl. Acad. Sci. U.S.A.">
        <title>Obligate biotrophy features unraveled by the genomic analysis of rust fungi.</title>
        <authorList>
            <person name="Duplessis S."/>
            <person name="Cuomo C.A."/>
            <person name="Lin Y.-C."/>
            <person name="Aerts A."/>
            <person name="Tisserant E."/>
            <person name="Veneault-Fourrey C."/>
            <person name="Joly D.L."/>
            <person name="Hacquard S."/>
            <person name="Amselem J."/>
            <person name="Cantarel B.L."/>
            <person name="Chiu R."/>
            <person name="Coutinho P.M."/>
            <person name="Feau N."/>
            <person name="Field M."/>
            <person name="Frey P."/>
            <person name="Gelhaye E."/>
            <person name="Goldberg J."/>
            <person name="Grabherr M.G."/>
            <person name="Kodira C.D."/>
            <person name="Kohler A."/>
            <person name="Kuees U."/>
            <person name="Lindquist E.A."/>
            <person name="Lucas S.M."/>
            <person name="Mago R."/>
            <person name="Mauceli E."/>
            <person name="Morin E."/>
            <person name="Murat C."/>
            <person name="Pangilinan J.L."/>
            <person name="Park R."/>
            <person name="Pearson M."/>
            <person name="Quesneville H."/>
            <person name="Rouhier N."/>
            <person name="Sakthikumar S."/>
            <person name="Salamov A.A."/>
            <person name="Schmutz J."/>
            <person name="Selles B."/>
            <person name="Shapiro H."/>
            <person name="Tanguay P."/>
            <person name="Tuskan G.A."/>
            <person name="Henrissat B."/>
            <person name="Van de Peer Y."/>
            <person name="Rouze P."/>
            <person name="Ellis J.G."/>
            <person name="Dodds P.N."/>
            <person name="Schein J.E."/>
            <person name="Zhong S."/>
            <person name="Hamelin R.C."/>
            <person name="Grigoriev I.V."/>
            <person name="Szabo L.J."/>
            <person name="Martin F."/>
        </authorList>
    </citation>
    <scope>NUCLEOTIDE SEQUENCE [LARGE SCALE GENOMIC DNA]</scope>
    <source>
        <strain evidence="12">98AG31 / pathotype 3-4-7</strain>
    </source>
</reference>
<evidence type="ECO:0000256" key="9">
    <source>
        <dbReference type="RuleBase" id="RU000488"/>
    </source>
</evidence>
<dbReference type="SUPFAM" id="SSF103506">
    <property type="entry name" value="Mitochondrial carrier"/>
    <property type="match status" value="1"/>
</dbReference>
<dbReference type="HOGENOM" id="CLU_1042359_0_0_1"/>
<dbReference type="Proteomes" id="UP000001072">
    <property type="component" value="Unassembled WGS sequence"/>
</dbReference>
<evidence type="ECO:0000256" key="8">
    <source>
        <dbReference type="PROSITE-ProRule" id="PRU00282"/>
    </source>
</evidence>
<keyword evidence="6" id="KW-1133">Transmembrane helix</keyword>
<feature type="compositionally biased region" description="Polar residues" evidence="10">
    <location>
        <begin position="207"/>
        <end position="225"/>
    </location>
</feature>
<feature type="compositionally biased region" description="Basic residues" evidence="10">
    <location>
        <begin position="195"/>
        <end position="204"/>
    </location>
</feature>
<dbReference type="Pfam" id="PF00153">
    <property type="entry name" value="Mito_carr"/>
    <property type="match status" value="1"/>
</dbReference>
<dbReference type="STRING" id="747676.F4S6M4"/>
<feature type="region of interest" description="Disordered" evidence="10">
    <location>
        <begin position="189"/>
        <end position="225"/>
    </location>
</feature>
<evidence type="ECO:0008006" key="13">
    <source>
        <dbReference type="Google" id="ProtNLM"/>
    </source>
</evidence>
<evidence type="ECO:0000256" key="5">
    <source>
        <dbReference type="ARBA" id="ARBA00022737"/>
    </source>
</evidence>
<comment type="subcellular location">
    <subcellularLocation>
        <location evidence="1">Membrane</location>
        <topology evidence="1">Multi-pass membrane protein</topology>
    </subcellularLocation>
</comment>
<evidence type="ECO:0000256" key="7">
    <source>
        <dbReference type="ARBA" id="ARBA00023136"/>
    </source>
</evidence>
<gene>
    <name evidence="11" type="ORF">MELLADRAFT_118235</name>
</gene>
<feature type="repeat" description="Solcar" evidence="8">
    <location>
        <begin position="17"/>
        <end position="106"/>
    </location>
</feature>
<evidence type="ECO:0000313" key="11">
    <source>
        <dbReference type="EMBL" id="EGF99716.1"/>
    </source>
</evidence>
<dbReference type="InterPro" id="IPR050391">
    <property type="entry name" value="Mito_Metabolite_Transporter"/>
</dbReference>
<keyword evidence="4 8" id="KW-0812">Transmembrane</keyword>
<proteinExistence type="inferred from homology"/>
<comment type="similarity">
    <text evidence="2 9">Belongs to the mitochondrial carrier (TC 2.A.29) family.</text>
</comment>
<keyword evidence="5" id="KW-0677">Repeat</keyword>
<evidence type="ECO:0000256" key="4">
    <source>
        <dbReference type="ARBA" id="ARBA00022692"/>
    </source>
</evidence>
<dbReference type="KEGG" id="mlr:MELLADRAFT_118235"/>
<dbReference type="InterPro" id="IPR018108">
    <property type="entry name" value="MCP_transmembrane"/>
</dbReference>
<sequence length="267" mass="29744">MNPSSPSSISLPLEHHEDPSLPLTFSISSYLLTGILLSPLDLIRTRLIVQSSQLRYRKYSGPIDGLKKIFKEEAGWTGLYFHSNLILPTILDNILRPAFHLSTPLLIERVLKIDRLERPVLHGLAGLAFSSLGLLLILPIETVRKRLQLQSRAIDPKSKTDFKPCVNLRPKPYAGIVEAVYRILTEETSSPQLPQRRRTRRSKSTLHDPSSLHQDPIQTSHHPTSLSSGLRQLYRGFNVGLTANVVAFVLGLLGNPLESGSSGWAEV</sequence>
<dbReference type="AlphaFoldDB" id="F4S6M4"/>
<dbReference type="RefSeq" id="XP_007417025.1">
    <property type="nucleotide sequence ID" value="XM_007416963.1"/>
</dbReference>
<dbReference type="PROSITE" id="PS50920">
    <property type="entry name" value="SOLCAR"/>
    <property type="match status" value="1"/>
</dbReference>
<evidence type="ECO:0000256" key="1">
    <source>
        <dbReference type="ARBA" id="ARBA00004141"/>
    </source>
</evidence>
<protein>
    <recommendedName>
        <fullName evidence="13">Mitochondrial carrier</fullName>
    </recommendedName>
</protein>
<dbReference type="PANTHER" id="PTHR45618">
    <property type="entry name" value="MITOCHONDRIAL DICARBOXYLATE CARRIER-RELATED"/>
    <property type="match status" value="1"/>
</dbReference>
<organism evidence="12">
    <name type="scientific">Melampsora larici-populina (strain 98AG31 / pathotype 3-4-7)</name>
    <name type="common">Poplar leaf rust fungus</name>
    <dbReference type="NCBI Taxonomy" id="747676"/>
    <lineage>
        <taxon>Eukaryota</taxon>
        <taxon>Fungi</taxon>
        <taxon>Dikarya</taxon>
        <taxon>Basidiomycota</taxon>
        <taxon>Pucciniomycotina</taxon>
        <taxon>Pucciniomycetes</taxon>
        <taxon>Pucciniales</taxon>
        <taxon>Melampsoraceae</taxon>
        <taxon>Melampsora</taxon>
    </lineage>
</organism>